<proteinExistence type="predicted"/>
<evidence type="ECO:0000313" key="2">
    <source>
        <dbReference type="Proteomes" id="UP000326582"/>
    </source>
</evidence>
<accession>A0ACD0WSE8</accession>
<protein>
    <submittedName>
        <fullName evidence="1">Uncharacterized protein</fullName>
    </submittedName>
</protein>
<dbReference type="EMBL" id="CP038491">
    <property type="protein sequence ID" value="QFZ30294.1"/>
    <property type="molecule type" value="Genomic_DNA"/>
</dbReference>
<organism evidence="1 2">
    <name type="scientific">Clavispora lusitaniae</name>
    <name type="common">Candida lusitaniae</name>
    <dbReference type="NCBI Taxonomy" id="36911"/>
    <lineage>
        <taxon>Eukaryota</taxon>
        <taxon>Fungi</taxon>
        <taxon>Dikarya</taxon>
        <taxon>Ascomycota</taxon>
        <taxon>Saccharomycotina</taxon>
        <taxon>Pichiomycetes</taxon>
        <taxon>Metschnikowiaceae</taxon>
        <taxon>Clavispora</taxon>
    </lineage>
</organism>
<name>A0ACD0WSE8_CLALS</name>
<sequence>MDNFFQAAVNIPPNTCIWLGLICASSLATSNQLIPQAKLVFVRNKMWDEPWRIITSFVYFGNTSWNLVQMVISISRYSSLFETNYMLHPSVIPKPLSARLDTQSRENLRKAMHSLHYFDYSYFVVILSAALFAAVCVVEKTLPVQIFILGPMLNRCIIYIYCRMYPNENFFYFGFPMRARYSPWISAMFDLLMASDYDTWLKFRYGGFYVAATSFLTSEYFCSTAISFIVGHILWFLQYFLMRDVYGAWVSQFDKYTHNSSVIKTCIDDSPRVLLQLLFTPPWYYYVMFQILRDQRQRQRTEQVSNTDNGAQ</sequence>
<reference evidence="2" key="1">
    <citation type="journal article" date="2019" name="MBio">
        <title>Comparative genomics for the elucidation of multidrug resistance (MDR) in Candida lusitaniae.</title>
        <authorList>
            <person name="Kannan A."/>
            <person name="Asner S.A."/>
            <person name="Trachsel E."/>
            <person name="Kelly S."/>
            <person name="Parker J."/>
            <person name="Sanglard D."/>
        </authorList>
    </citation>
    <scope>NUCLEOTIDE SEQUENCE [LARGE SCALE GENOMIC DNA]</scope>
    <source>
        <strain evidence="2">P1</strain>
    </source>
</reference>
<dbReference type="Proteomes" id="UP000326582">
    <property type="component" value="Chromosome 8"/>
</dbReference>
<gene>
    <name evidence="1" type="ORF">EJF14_80008</name>
</gene>
<evidence type="ECO:0000313" key="1">
    <source>
        <dbReference type="EMBL" id="QFZ30294.1"/>
    </source>
</evidence>
<keyword evidence="2" id="KW-1185">Reference proteome</keyword>